<keyword evidence="3" id="KW-1185">Reference proteome</keyword>
<dbReference type="AlphaFoldDB" id="A0A1G7T3H6"/>
<organism evidence="2 3">
    <name type="scientific">Pedobacter terrae</name>
    <dbReference type="NCBI Taxonomy" id="405671"/>
    <lineage>
        <taxon>Bacteria</taxon>
        <taxon>Pseudomonadati</taxon>
        <taxon>Bacteroidota</taxon>
        <taxon>Sphingobacteriia</taxon>
        <taxon>Sphingobacteriales</taxon>
        <taxon>Sphingobacteriaceae</taxon>
        <taxon>Pedobacter</taxon>
    </lineage>
</organism>
<name>A0A1G7T3H6_9SPHI</name>
<keyword evidence="1" id="KW-1133">Transmembrane helix</keyword>
<sequence>MKYRKLIGKYLKHESDNSAKIALALVAGLAAGAVISILFAPDSGAGTRGKIAGGAKNLRYGFQDKYNLLKEKVFGVEAIEEDIVEHEVPHFKHTVTKKRKSDVKEILENAHENGQVQEGQG</sequence>
<proteinExistence type="predicted"/>
<evidence type="ECO:0000256" key="1">
    <source>
        <dbReference type="SAM" id="Phobius"/>
    </source>
</evidence>
<evidence type="ECO:0000313" key="2">
    <source>
        <dbReference type="EMBL" id="SDG29778.1"/>
    </source>
</evidence>
<accession>A0A1G7T3H6</accession>
<dbReference type="OrthoDB" id="766896at2"/>
<reference evidence="3" key="1">
    <citation type="submission" date="2016-10" db="EMBL/GenBank/DDBJ databases">
        <authorList>
            <person name="Varghese N."/>
            <person name="Submissions S."/>
        </authorList>
    </citation>
    <scope>NUCLEOTIDE SEQUENCE [LARGE SCALE GENOMIC DNA]</scope>
    <source>
        <strain evidence="3">DSM 17933</strain>
    </source>
</reference>
<dbReference type="InterPro" id="IPR024623">
    <property type="entry name" value="YtxH"/>
</dbReference>
<gene>
    <name evidence="2" type="ORF">SAMN05421827_10539</name>
</gene>
<feature type="transmembrane region" description="Helical" evidence="1">
    <location>
        <begin position="21"/>
        <end position="40"/>
    </location>
</feature>
<evidence type="ECO:0000313" key="3">
    <source>
        <dbReference type="Proteomes" id="UP000199643"/>
    </source>
</evidence>
<dbReference type="EMBL" id="FNCH01000005">
    <property type="protein sequence ID" value="SDG29778.1"/>
    <property type="molecule type" value="Genomic_DNA"/>
</dbReference>
<protein>
    <submittedName>
        <fullName evidence="2">YtxH-like protein</fullName>
    </submittedName>
</protein>
<dbReference type="STRING" id="405671.SAMN05421827_10539"/>
<keyword evidence="1" id="KW-0812">Transmembrane</keyword>
<dbReference type="Proteomes" id="UP000199643">
    <property type="component" value="Unassembled WGS sequence"/>
</dbReference>
<dbReference type="RefSeq" id="WP_090498641.1">
    <property type="nucleotide sequence ID" value="NZ_FNCH01000005.1"/>
</dbReference>
<dbReference type="Pfam" id="PF12732">
    <property type="entry name" value="YtxH"/>
    <property type="match status" value="1"/>
</dbReference>
<keyword evidence="1" id="KW-0472">Membrane</keyword>